<dbReference type="InterPro" id="IPR025560">
    <property type="entry name" value="Imm22"/>
</dbReference>
<gene>
    <name evidence="1" type="ORF">ACFQ4B_23390</name>
</gene>
<keyword evidence="2" id="KW-1185">Reference proteome</keyword>
<dbReference type="EMBL" id="JBHTLU010000031">
    <property type="protein sequence ID" value="MFD1223068.1"/>
    <property type="molecule type" value="Genomic_DNA"/>
</dbReference>
<accession>A0ABW3UQ80</accession>
<evidence type="ECO:0000313" key="2">
    <source>
        <dbReference type="Proteomes" id="UP001597180"/>
    </source>
</evidence>
<comment type="caution">
    <text evidence="1">The sequence shown here is derived from an EMBL/GenBank/DDBJ whole genome shotgun (WGS) entry which is preliminary data.</text>
</comment>
<dbReference type="Pfam" id="PF14112">
    <property type="entry name" value="DUF4284"/>
    <property type="match status" value="1"/>
</dbReference>
<protein>
    <submittedName>
        <fullName evidence="1">Immunity 22 family protein</fullName>
    </submittedName>
</protein>
<dbReference type="RefSeq" id="WP_345589079.1">
    <property type="nucleotide sequence ID" value="NZ_BAABJG010000015.1"/>
</dbReference>
<evidence type="ECO:0000313" key="1">
    <source>
        <dbReference type="EMBL" id="MFD1223068.1"/>
    </source>
</evidence>
<sequence length="138" mass="15766">MKHIVTIWGANFSTEEELEAFTETLYDDEGDARPSAFLISIGCSWIDEDFQELHFFRAEEDRKSFINYLRLEYSQHQAFVEQLPAAIDEAIQAYNAIILQYGNQSPYGTINEELFRINKAGLQAVASPVLLACVEYDS</sequence>
<name>A0ABW3UQ80_9BACL</name>
<dbReference type="Proteomes" id="UP001597180">
    <property type="component" value="Unassembled WGS sequence"/>
</dbReference>
<organism evidence="1 2">
    <name type="scientific">Paenibacillus vulneris</name>
    <dbReference type="NCBI Taxonomy" id="1133364"/>
    <lineage>
        <taxon>Bacteria</taxon>
        <taxon>Bacillati</taxon>
        <taxon>Bacillota</taxon>
        <taxon>Bacilli</taxon>
        <taxon>Bacillales</taxon>
        <taxon>Paenibacillaceae</taxon>
        <taxon>Paenibacillus</taxon>
    </lineage>
</organism>
<reference evidence="2" key="1">
    <citation type="journal article" date="2019" name="Int. J. Syst. Evol. Microbiol.">
        <title>The Global Catalogue of Microorganisms (GCM) 10K type strain sequencing project: providing services to taxonomists for standard genome sequencing and annotation.</title>
        <authorList>
            <consortium name="The Broad Institute Genomics Platform"/>
            <consortium name="The Broad Institute Genome Sequencing Center for Infectious Disease"/>
            <person name="Wu L."/>
            <person name="Ma J."/>
        </authorList>
    </citation>
    <scope>NUCLEOTIDE SEQUENCE [LARGE SCALE GENOMIC DNA]</scope>
    <source>
        <strain evidence="2">CCUG 53270</strain>
    </source>
</reference>
<proteinExistence type="predicted"/>